<dbReference type="RefSeq" id="XP_018160542.1">
    <property type="nucleotide sequence ID" value="XM_018299296.1"/>
</dbReference>
<protein>
    <submittedName>
        <fullName evidence="1">Uncharacterized protein</fullName>
    </submittedName>
</protein>
<evidence type="ECO:0000313" key="2">
    <source>
        <dbReference type="Proteomes" id="UP000092177"/>
    </source>
</evidence>
<reference evidence="2" key="1">
    <citation type="journal article" date="2017" name="BMC Genomics">
        <title>Gapless genome assembly of Colletotrichum higginsianum reveals chromosome structure and association of transposable elements with secondary metabolite gene clusters.</title>
        <authorList>
            <person name="Dallery J.-F."/>
            <person name="Lapalu N."/>
            <person name="Zampounis A."/>
            <person name="Pigne S."/>
            <person name="Luyten I."/>
            <person name="Amselem J."/>
            <person name="Wittenberg A.H.J."/>
            <person name="Zhou S."/>
            <person name="de Queiroz M.V."/>
            <person name="Robin G.P."/>
            <person name="Auger A."/>
            <person name="Hainaut M."/>
            <person name="Henrissat B."/>
            <person name="Kim K.-T."/>
            <person name="Lee Y.-H."/>
            <person name="Lespinet O."/>
            <person name="Schwartz D.C."/>
            <person name="Thon M.R."/>
            <person name="O'Connell R.J."/>
        </authorList>
    </citation>
    <scope>NUCLEOTIDE SEQUENCE [LARGE SCALE GENOMIC DNA]</scope>
    <source>
        <strain evidence="2">IMI 349063</strain>
    </source>
</reference>
<comment type="caution">
    <text evidence="1">The sequence shown here is derived from an EMBL/GenBank/DDBJ whole genome shotgun (WGS) entry which is preliminary data.</text>
</comment>
<keyword evidence="2" id="KW-1185">Reference proteome</keyword>
<dbReference type="EMBL" id="LTAN01000003">
    <property type="protein sequence ID" value="OBR12025.1"/>
    <property type="molecule type" value="Genomic_DNA"/>
</dbReference>
<evidence type="ECO:0000313" key="1">
    <source>
        <dbReference type="EMBL" id="OBR12025.1"/>
    </source>
</evidence>
<accession>A0A1B7YJ51</accession>
<dbReference type="GeneID" id="28863403"/>
<dbReference type="VEuPathDB" id="FungiDB:CH63R_04321"/>
<name>A0A1B7YJ51_COLHI</name>
<proteinExistence type="predicted"/>
<organism evidence="1 2">
    <name type="scientific">Colletotrichum higginsianum (strain IMI 349063)</name>
    <name type="common">Crucifer anthracnose fungus</name>
    <dbReference type="NCBI Taxonomy" id="759273"/>
    <lineage>
        <taxon>Eukaryota</taxon>
        <taxon>Fungi</taxon>
        <taxon>Dikarya</taxon>
        <taxon>Ascomycota</taxon>
        <taxon>Pezizomycotina</taxon>
        <taxon>Sordariomycetes</taxon>
        <taxon>Hypocreomycetidae</taxon>
        <taxon>Glomerellales</taxon>
        <taxon>Glomerellaceae</taxon>
        <taxon>Colletotrichum</taxon>
        <taxon>Colletotrichum destructivum species complex</taxon>
    </lineage>
</organism>
<dbReference type="KEGG" id="chig:CH63R_04321"/>
<gene>
    <name evidence="1" type="ORF">CH63R_04321</name>
</gene>
<dbReference type="AlphaFoldDB" id="A0A1B7YJ51"/>
<dbReference type="Proteomes" id="UP000092177">
    <property type="component" value="Chromosome 3"/>
</dbReference>
<sequence>MENPFWRPVSASLRYASKIAGEERPPVFITRGQEWLRLDRNCLVMPASNRWDARGHRKDLGQWSCMPWSCFREAASSRTPALDLDLLRGISTVAPHRRRCRRASRFNRPTGRLAPARVLLLLFLFFFVFVSPTTETTMACKGRIHIVPRGLPGFRGATISARMTSSRLRCPTSSHTQYTYNGRQFSLDLTTLADAESKWRDGPARLRWIGKGMESEGHPPGRLLFSGTGPANIACLSAAVWIALPYGNPQCGIISRPHGDAIVNQISTVRRHPSSAHVRSRAWHGEAMSALGFVAQKNKVPTGSRPACRFVQPSNRVAVQCSIAHLGLHDFTPPALLVTTKNQPARFYIYT</sequence>